<dbReference type="SUPFAM" id="SSF159894">
    <property type="entry name" value="YgaC/TfoX-N like"/>
    <property type="match status" value="1"/>
</dbReference>
<dbReference type="Pfam" id="PF04993">
    <property type="entry name" value="TfoX_N"/>
    <property type="match status" value="1"/>
</dbReference>
<dbReference type="Gene3D" id="3.30.1460.30">
    <property type="entry name" value="YgaC/TfoX-N like chaperone"/>
    <property type="match status" value="1"/>
</dbReference>
<name>A0A8J2UGV6_9BACT</name>
<organism evidence="2 3">
    <name type="scientific">Puia dinghuensis</name>
    <dbReference type="NCBI Taxonomy" id="1792502"/>
    <lineage>
        <taxon>Bacteria</taxon>
        <taxon>Pseudomonadati</taxon>
        <taxon>Bacteroidota</taxon>
        <taxon>Chitinophagia</taxon>
        <taxon>Chitinophagales</taxon>
        <taxon>Chitinophagaceae</taxon>
        <taxon>Puia</taxon>
    </lineage>
</organism>
<dbReference type="InterPro" id="IPR007076">
    <property type="entry name" value="TfoX_N"/>
</dbReference>
<reference evidence="2" key="2">
    <citation type="submission" date="2020-09" db="EMBL/GenBank/DDBJ databases">
        <authorList>
            <person name="Sun Q."/>
            <person name="Zhou Y."/>
        </authorList>
    </citation>
    <scope>NUCLEOTIDE SEQUENCE</scope>
    <source>
        <strain evidence="2">CGMCC 1.15448</strain>
    </source>
</reference>
<dbReference type="RefSeq" id="WP_188935440.1">
    <property type="nucleotide sequence ID" value="NZ_BMJC01000004.1"/>
</dbReference>
<dbReference type="EMBL" id="BMJC01000004">
    <property type="protein sequence ID" value="GGB13975.1"/>
    <property type="molecule type" value="Genomic_DNA"/>
</dbReference>
<accession>A0A8J2UGV6</accession>
<evidence type="ECO:0000313" key="2">
    <source>
        <dbReference type="EMBL" id="GGB13975.1"/>
    </source>
</evidence>
<gene>
    <name evidence="2" type="ORF">GCM10011511_42160</name>
</gene>
<feature type="domain" description="TfoX N-terminal" evidence="1">
    <location>
        <begin position="13"/>
        <end position="102"/>
    </location>
</feature>
<reference evidence="2" key="1">
    <citation type="journal article" date="2014" name="Int. J. Syst. Evol. Microbiol.">
        <title>Complete genome sequence of Corynebacterium casei LMG S-19264T (=DSM 44701T), isolated from a smear-ripened cheese.</title>
        <authorList>
            <consortium name="US DOE Joint Genome Institute (JGI-PGF)"/>
            <person name="Walter F."/>
            <person name="Albersmeier A."/>
            <person name="Kalinowski J."/>
            <person name="Ruckert C."/>
        </authorList>
    </citation>
    <scope>NUCLEOTIDE SEQUENCE</scope>
    <source>
        <strain evidence="2">CGMCC 1.15448</strain>
    </source>
</reference>
<evidence type="ECO:0000313" key="3">
    <source>
        <dbReference type="Proteomes" id="UP000607559"/>
    </source>
</evidence>
<sequence>MAFNERLAHRIREALAHLPDVEEKKMFHGICFMVNGKMCLCVRLDEMLCRIGPDKYAEALEMNHCRPMIHNGRTMTGFVFVSEEGIKKKKDFEYWVNLALAFNKEAKASKKVVKKKK</sequence>
<proteinExistence type="predicted"/>
<dbReference type="AlphaFoldDB" id="A0A8J2UGV6"/>
<evidence type="ECO:0000259" key="1">
    <source>
        <dbReference type="Pfam" id="PF04993"/>
    </source>
</evidence>
<protein>
    <recommendedName>
        <fullName evidence="1">TfoX N-terminal domain-containing protein</fullName>
    </recommendedName>
</protein>
<dbReference type="Proteomes" id="UP000607559">
    <property type="component" value="Unassembled WGS sequence"/>
</dbReference>
<keyword evidence="3" id="KW-1185">Reference proteome</keyword>
<comment type="caution">
    <text evidence="2">The sequence shown here is derived from an EMBL/GenBank/DDBJ whole genome shotgun (WGS) entry which is preliminary data.</text>
</comment>